<dbReference type="InterPro" id="IPR000182">
    <property type="entry name" value="GNAT_dom"/>
</dbReference>
<dbReference type="InterPro" id="IPR051908">
    <property type="entry name" value="Ribosomal_N-acetyltransferase"/>
</dbReference>
<dbReference type="Proteomes" id="UP001479436">
    <property type="component" value="Unassembled WGS sequence"/>
</dbReference>
<dbReference type="SUPFAM" id="SSF55729">
    <property type="entry name" value="Acyl-CoA N-acyltransferases (Nat)"/>
    <property type="match status" value="1"/>
</dbReference>
<dbReference type="Pfam" id="PF13302">
    <property type="entry name" value="Acetyltransf_3"/>
    <property type="match status" value="1"/>
</dbReference>
<proteinExistence type="predicted"/>
<organism evidence="2 3">
    <name type="scientific">Basidiobolus ranarum</name>
    <dbReference type="NCBI Taxonomy" id="34480"/>
    <lineage>
        <taxon>Eukaryota</taxon>
        <taxon>Fungi</taxon>
        <taxon>Fungi incertae sedis</taxon>
        <taxon>Zoopagomycota</taxon>
        <taxon>Entomophthoromycotina</taxon>
        <taxon>Basidiobolomycetes</taxon>
        <taxon>Basidiobolales</taxon>
        <taxon>Basidiobolaceae</taxon>
        <taxon>Basidiobolus</taxon>
    </lineage>
</organism>
<dbReference type="EMBL" id="JASJQH010006959">
    <property type="protein sequence ID" value="KAK9722089.1"/>
    <property type="molecule type" value="Genomic_DNA"/>
</dbReference>
<evidence type="ECO:0000259" key="1">
    <source>
        <dbReference type="Pfam" id="PF13302"/>
    </source>
</evidence>
<dbReference type="PANTHER" id="PTHR43441:SF12">
    <property type="entry name" value="RIBOSOMAL N-ACETYLTRANSFERASE YDAF-RELATED"/>
    <property type="match status" value="1"/>
</dbReference>
<dbReference type="InterPro" id="IPR016181">
    <property type="entry name" value="Acyl_CoA_acyltransferase"/>
</dbReference>
<dbReference type="PANTHER" id="PTHR43441">
    <property type="entry name" value="RIBOSOMAL-PROTEIN-SERINE ACETYLTRANSFERASE"/>
    <property type="match status" value="1"/>
</dbReference>
<accession>A0ABR2W6Y6</accession>
<evidence type="ECO:0000313" key="3">
    <source>
        <dbReference type="Proteomes" id="UP001479436"/>
    </source>
</evidence>
<protein>
    <recommendedName>
        <fullName evidence="1">N-acetyltransferase domain-containing protein</fullName>
    </recommendedName>
</protein>
<feature type="domain" description="N-acetyltransferase" evidence="1">
    <location>
        <begin position="26"/>
        <end position="160"/>
    </location>
</feature>
<comment type="caution">
    <text evidence="2">The sequence shown here is derived from an EMBL/GenBank/DDBJ whole genome shotgun (WGS) entry which is preliminary data.</text>
</comment>
<sequence length="191" mass="21932">MSKTLSQLFSHSFTQVNDTCSIKILSLKDVPTLFTLTDNSRVHLAAFLPWLDFVKTIDDTKEFVLNAEKRLLTNKGIELGVYFNRELAGVLGIHTIDWDSSTATLGYWLGDTFTGHGLMISSTKYLVHKLLVELEINCVEIHCAVDNLKSRAIPERLNFKNERCLQAKWINGQFVDHLIYTMLREDWLRLN</sequence>
<reference evidence="2 3" key="1">
    <citation type="submission" date="2023-04" db="EMBL/GenBank/DDBJ databases">
        <title>Genome of Basidiobolus ranarum AG-B5.</title>
        <authorList>
            <person name="Stajich J.E."/>
            <person name="Carter-House D."/>
            <person name="Gryganskyi A."/>
        </authorList>
    </citation>
    <scope>NUCLEOTIDE SEQUENCE [LARGE SCALE GENOMIC DNA]</scope>
    <source>
        <strain evidence="2 3">AG-B5</strain>
    </source>
</reference>
<gene>
    <name evidence="2" type="ORF">K7432_002937</name>
</gene>
<evidence type="ECO:0000313" key="2">
    <source>
        <dbReference type="EMBL" id="KAK9722089.1"/>
    </source>
</evidence>
<name>A0ABR2W6Y6_9FUNG</name>
<keyword evidence="3" id="KW-1185">Reference proteome</keyword>
<dbReference type="Gene3D" id="3.40.630.30">
    <property type="match status" value="1"/>
</dbReference>